<dbReference type="InterPro" id="IPR008716">
    <property type="entry name" value="NodZ"/>
</dbReference>
<dbReference type="Pfam" id="PF05830">
    <property type="entry name" value="NodZ"/>
    <property type="match status" value="1"/>
</dbReference>
<proteinExistence type="predicted"/>
<dbReference type="EMBL" id="PZJX01000067">
    <property type="protein sequence ID" value="PTE06468.1"/>
    <property type="molecule type" value="Genomic_DNA"/>
</dbReference>
<dbReference type="OrthoDB" id="8086458at2"/>
<protein>
    <submittedName>
        <fullName evidence="1">Uncharacterized protein</fullName>
    </submittedName>
</protein>
<name>A0A2T4ILG2_9HYPH</name>
<keyword evidence="2" id="KW-1185">Reference proteome</keyword>
<dbReference type="Gene3D" id="3.40.50.11340">
    <property type="match status" value="1"/>
</dbReference>
<dbReference type="GO" id="GO:0016758">
    <property type="term" value="F:hexosyltransferase activity"/>
    <property type="evidence" value="ECO:0007669"/>
    <property type="project" value="InterPro"/>
</dbReference>
<reference evidence="1 2" key="1">
    <citation type="submission" date="2018-03" db="EMBL/GenBank/DDBJ databases">
        <title>Genome sequence of the symbiotic type strain Mesorhizobium helmanticense CSLC115NT isolated from Lotus corniculatus nodules.</title>
        <authorList>
            <person name="Sannazzaro A.I."/>
            <person name="Torres Tejerizo G.A."/>
            <person name="Dip D."/>
            <person name="Caballero M."/>
            <person name="Pistorio M."/>
            <person name="Estrella M.J."/>
        </authorList>
    </citation>
    <scope>NUCLEOTIDE SEQUENCE [LARGE SCALE GENOMIC DNA]</scope>
    <source>
        <strain evidence="1 2">CSLC115N</strain>
    </source>
</reference>
<dbReference type="AlphaFoldDB" id="A0A2T4ILG2"/>
<evidence type="ECO:0000313" key="2">
    <source>
        <dbReference type="Proteomes" id="UP000240259"/>
    </source>
</evidence>
<comment type="caution">
    <text evidence="1">The sequence shown here is derived from an EMBL/GenBank/DDBJ whole genome shotgun (WGS) entry which is preliminary data.</text>
</comment>
<sequence>MDLLAGGSRQHQFVVSRRRTRFGDCLWSPASAWCYA</sequence>
<evidence type="ECO:0000313" key="1">
    <source>
        <dbReference type="EMBL" id="PTE06468.1"/>
    </source>
</evidence>
<gene>
    <name evidence="1" type="ORF">C9427_31480</name>
</gene>
<dbReference type="GO" id="GO:0009312">
    <property type="term" value="P:oligosaccharide biosynthetic process"/>
    <property type="evidence" value="ECO:0007669"/>
    <property type="project" value="InterPro"/>
</dbReference>
<dbReference type="Proteomes" id="UP000240259">
    <property type="component" value="Unassembled WGS sequence"/>
</dbReference>
<accession>A0A2T4ILG2</accession>
<organism evidence="1 2">
    <name type="scientific">Mesorhizobium helmanticense</name>
    <dbReference type="NCBI Taxonomy" id="1776423"/>
    <lineage>
        <taxon>Bacteria</taxon>
        <taxon>Pseudomonadati</taxon>
        <taxon>Pseudomonadota</taxon>
        <taxon>Alphaproteobacteria</taxon>
        <taxon>Hyphomicrobiales</taxon>
        <taxon>Phyllobacteriaceae</taxon>
        <taxon>Mesorhizobium</taxon>
    </lineage>
</organism>